<dbReference type="GO" id="GO:0006654">
    <property type="term" value="P:phosphatidic acid biosynthetic process"/>
    <property type="evidence" value="ECO:0007669"/>
    <property type="project" value="TreeGrafter"/>
</dbReference>
<organism evidence="5 6">
    <name type="scientific">Amylocarpus encephaloides</name>
    <dbReference type="NCBI Taxonomy" id="45428"/>
    <lineage>
        <taxon>Eukaryota</taxon>
        <taxon>Fungi</taxon>
        <taxon>Dikarya</taxon>
        <taxon>Ascomycota</taxon>
        <taxon>Pezizomycotina</taxon>
        <taxon>Leotiomycetes</taxon>
        <taxon>Helotiales</taxon>
        <taxon>Helotiales incertae sedis</taxon>
        <taxon>Amylocarpus</taxon>
    </lineage>
</organism>
<dbReference type="PRINTS" id="PR00080">
    <property type="entry name" value="SDRFAMILY"/>
</dbReference>
<dbReference type="InterPro" id="IPR020904">
    <property type="entry name" value="Sc_DH/Rdtase_CS"/>
</dbReference>
<proteinExistence type="inferred from homology"/>
<evidence type="ECO:0000256" key="1">
    <source>
        <dbReference type="ARBA" id="ARBA00006484"/>
    </source>
</evidence>
<dbReference type="GO" id="GO:0005811">
    <property type="term" value="C:lipid droplet"/>
    <property type="evidence" value="ECO:0007669"/>
    <property type="project" value="TreeGrafter"/>
</dbReference>
<keyword evidence="2" id="KW-0521">NADP</keyword>
<gene>
    <name evidence="5" type="ORF">BJ875DRAFT_156366</name>
</gene>
<dbReference type="OrthoDB" id="2102561at2759"/>
<dbReference type="Gene3D" id="3.40.50.720">
    <property type="entry name" value="NAD(P)-binding Rossmann-like Domain"/>
    <property type="match status" value="1"/>
</dbReference>
<name>A0A9P7YPL2_9HELO</name>
<evidence type="ECO:0000256" key="3">
    <source>
        <dbReference type="ARBA" id="ARBA00023002"/>
    </source>
</evidence>
<dbReference type="PANTHER" id="PTHR44169">
    <property type="entry name" value="NADPH-DEPENDENT 1-ACYLDIHYDROXYACETONE PHOSPHATE REDUCTASE"/>
    <property type="match status" value="1"/>
</dbReference>
<accession>A0A9P7YPL2</accession>
<dbReference type="PRINTS" id="PR00081">
    <property type="entry name" value="GDHRDH"/>
</dbReference>
<dbReference type="PROSITE" id="PS00061">
    <property type="entry name" value="ADH_SHORT"/>
    <property type="match status" value="1"/>
</dbReference>
<evidence type="ECO:0000313" key="6">
    <source>
        <dbReference type="Proteomes" id="UP000824998"/>
    </source>
</evidence>
<comment type="caution">
    <text evidence="5">The sequence shown here is derived from an EMBL/GenBank/DDBJ whole genome shotgun (WGS) entry which is preliminary data.</text>
</comment>
<dbReference type="GO" id="GO:0000140">
    <property type="term" value="F:acylglycerone-phosphate reductase (NADP+) activity"/>
    <property type="evidence" value="ECO:0007669"/>
    <property type="project" value="TreeGrafter"/>
</dbReference>
<protein>
    <submittedName>
        <fullName evidence="5">Uncharacterized protein</fullName>
    </submittedName>
</protein>
<evidence type="ECO:0000256" key="4">
    <source>
        <dbReference type="RuleBase" id="RU000363"/>
    </source>
</evidence>
<dbReference type="PANTHER" id="PTHR44169:SF6">
    <property type="entry name" value="NADPH-DEPENDENT 1-ACYLDIHYDROXYACETONE PHOSPHATE REDUCTASE"/>
    <property type="match status" value="1"/>
</dbReference>
<dbReference type="EMBL" id="MU251387">
    <property type="protein sequence ID" value="KAG9237400.1"/>
    <property type="molecule type" value="Genomic_DNA"/>
</dbReference>
<dbReference type="GO" id="GO:0005783">
    <property type="term" value="C:endoplasmic reticulum"/>
    <property type="evidence" value="ECO:0007669"/>
    <property type="project" value="TreeGrafter"/>
</dbReference>
<dbReference type="InterPro" id="IPR002347">
    <property type="entry name" value="SDR_fam"/>
</dbReference>
<dbReference type="GO" id="GO:0004806">
    <property type="term" value="F:triacylglycerol lipase activity"/>
    <property type="evidence" value="ECO:0007669"/>
    <property type="project" value="TreeGrafter"/>
</dbReference>
<sequence length="283" mass="29911">MPSPKRTVLITGCSDGGLGAALAIAFHNAGLHVYATARTPSKMSHISSLGIETLVLDVLSDTSIASCVAKLPSLDILVNNAGAGYTVTVTDIDIAKAKKLFDLNVWSYIAVANAFLPLLMRSKNGGMIINNTSIVSEVALPFQAAYNASKAAVSMFSQIQRLELATFNITVVELKTGVVVSNFLASKEVALPSTVPEESIWVKAKEEVERGLRQDSMVGTGIEAGKWARGVVGDVLKTSPPPVIWRGGSAFLVRLGTVLPFGTLDGTAKKTTGLDVVQDILKR</sequence>
<evidence type="ECO:0000256" key="2">
    <source>
        <dbReference type="ARBA" id="ARBA00022857"/>
    </source>
</evidence>
<keyword evidence="3" id="KW-0560">Oxidoreductase</keyword>
<keyword evidence="6" id="KW-1185">Reference proteome</keyword>
<dbReference type="GO" id="GO:0019433">
    <property type="term" value="P:triglyceride catabolic process"/>
    <property type="evidence" value="ECO:0007669"/>
    <property type="project" value="TreeGrafter"/>
</dbReference>
<dbReference type="AlphaFoldDB" id="A0A9P7YPL2"/>
<dbReference type="Proteomes" id="UP000824998">
    <property type="component" value="Unassembled WGS sequence"/>
</dbReference>
<comment type="similarity">
    <text evidence="1 4">Belongs to the short-chain dehydrogenases/reductases (SDR) family.</text>
</comment>
<reference evidence="5" key="1">
    <citation type="journal article" date="2021" name="IMA Fungus">
        <title>Genomic characterization of three marine fungi, including Emericellopsis atlantica sp. nov. with signatures of a generalist lifestyle and marine biomass degradation.</title>
        <authorList>
            <person name="Hagestad O.C."/>
            <person name="Hou L."/>
            <person name="Andersen J.H."/>
            <person name="Hansen E.H."/>
            <person name="Altermark B."/>
            <person name="Li C."/>
            <person name="Kuhnert E."/>
            <person name="Cox R.J."/>
            <person name="Crous P.W."/>
            <person name="Spatafora J.W."/>
            <person name="Lail K."/>
            <person name="Amirebrahimi M."/>
            <person name="Lipzen A."/>
            <person name="Pangilinan J."/>
            <person name="Andreopoulos W."/>
            <person name="Hayes R.D."/>
            <person name="Ng V."/>
            <person name="Grigoriev I.V."/>
            <person name="Jackson S.A."/>
            <person name="Sutton T.D.S."/>
            <person name="Dobson A.D.W."/>
            <person name="Rama T."/>
        </authorList>
    </citation>
    <scope>NUCLEOTIDE SEQUENCE</scope>
    <source>
        <strain evidence="5">TRa018bII</strain>
    </source>
</reference>
<dbReference type="InterPro" id="IPR036291">
    <property type="entry name" value="NAD(P)-bd_dom_sf"/>
</dbReference>
<dbReference type="Pfam" id="PF00106">
    <property type="entry name" value="adh_short"/>
    <property type="match status" value="1"/>
</dbReference>
<evidence type="ECO:0000313" key="5">
    <source>
        <dbReference type="EMBL" id="KAG9237400.1"/>
    </source>
</evidence>
<dbReference type="SUPFAM" id="SSF51735">
    <property type="entry name" value="NAD(P)-binding Rossmann-fold domains"/>
    <property type="match status" value="1"/>
</dbReference>